<dbReference type="EMBL" id="CP002219">
    <property type="protein sequence ID" value="ADQ08025.1"/>
    <property type="molecule type" value="Genomic_DNA"/>
</dbReference>
<dbReference type="Pfam" id="PF01258">
    <property type="entry name" value="zf-dskA_traR"/>
    <property type="match status" value="1"/>
</dbReference>
<dbReference type="AlphaFoldDB" id="E4Q8Q1"/>
<reference evidence="6 7" key="2">
    <citation type="journal article" date="2011" name="J. Bacteriol.">
        <title>Complete genome sequences for the anaerobic, extremely thermophilic plant biomass-degrading bacteria Caldicellulosiruptor hydrothermalis, Caldicellulosiruptor kristjanssonii, Caldicellulosiruptor kronotskyensis, Caldicellulosiruptor owensenis, and Caldicellulosiruptor lactoaceticus.</title>
        <authorList>
            <person name="Blumer-Schuette S.E."/>
            <person name="Ozdemir I."/>
            <person name="Mistry D."/>
            <person name="Lucas S."/>
            <person name="Lapidus A."/>
            <person name="Cheng J.F."/>
            <person name="Goodwin L.A."/>
            <person name="Pitluck S."/>
            <person name="Land M.L."/>
            <person name="Hauser L.J."/>
            <person name="Woyke T."/>
            <person name="Mikhailova N."/>
            <person name="Pati A."/>
            <person name="Kyrpides N.C."/>
            <person name="Ivanova N."/>
            <person name="Detter J.C."/>
            <person name="Walston-Davenport K."/>
            <person name="Han S."/>
            <person name="Adams M.W."/>
            <person name="Kelly R.M."/>
        </authorList>
    </citation>
    <scope>NUCLEOTIDE SEQUENCE [LARGE SCALE GENOMIC DNA]</scope>
    <source>
        <strain evidence="7">DSM 18901 / VKM B-2411 / 108</strain>
    </source>
</reference>
<dbReference type="KEGG" id="chd:Calhy_2322"/>
<feature type="domain" description="Zinc finger DksA/TraR C4-type" evidence="4">
    <location>
        <begin position="142"/>
        <end position="179"/>
    </location>
</feature>
<evidence type="ECO:0000313" key="7">
    <source>
        <dbReference type="Proteomes" id="UP000006890"/>
    </source>
</evidence>
<evidence type="ECO:0000256" key="2">
    <source>
        <dbReference type="ARBA" id="ARBA00022771"/>
    </source>
</evidence>
<keyword evidence="2" id="KW-0863">Zinc-finger</keyword>
<dbReference type="PANTHER" id="PTHR39418">
    <property type="entry name" value="DEHYDROGENASE-RELATED"/>
    <property type="match status" value="1"/>
</dbReference>
<evidence type="ECO:0000256" key="3">
    <source>
        <dbReference type="ARBA" id="ARBA00022833"/>
    </source>
</evidence>
<dbReference type="Pfam" id="PF02663">
    <property type="entry name" value="FmdE"/>
    <property type="match status" value="1"/>
</dbReference>
<sequence>MLEKMTKDRDLLWQKAIQFHGHICPGLAIGFRACEAAAKKLGVEFSSDEEIVCITENDACGVDAIQVILGCTAGKGNLIFKDRGKQAFTFFRRDTNQGIRIVFKGFDENRSREENLQYILDAPLDEIFEYKEPKDKVPEKARIFRSLKCENCGERAAEHRIRILDGKFLCLDCYEDYSRGWGR</sequence>
<name>E4Q8Q1_CALH1</name>
<dbReference type="PIRSF" id="PIRSF006578">
    <property type="entry name" value="FwdE"/>
    <property type="match status" value="1"/>
</dbReference>
<dbReference type="STRING" id="632292.Calhy_2322"/>
<dbReference type="Proteomes" id="UP000006890">
    <property type="component" value="Chromosome"/>
</dbReference>
<dbReference type="HOGENOM" id="CLU_087508_0_0_9"/>
<accession>E4Q8Q1</accession>
<gene>
    <name evidence="6" type="ordered locus">Calhy_2322</name>
</gene>
<dbReference type="InterPro" id="IPR053194">
    <property type="entry name" value="tRNA_methyltr_O"/>
</dbReference>
<organism evidence="6 7">
    <name type="scientific">Caldicellulosiruptor hydrothermalis (strain DSM 18901 / VKM B-2411 / 108)</name>
    <dbReference type="NCBI Taxonomy" id="632292"/>
    <lineage>
        <taxon>Bacteria</taxon>
        <taxon>Bacillati</taxon>
        <taxon>Bacillota</taxon>
        <taxon>Bacillota incertae sedis</taxon>
        <taxon>Caldicellulosiruptorales</taxon>
        <taxon>Caldicellulosiruptoraceae</taxon>
        <taxon>Caldicellulosiruptor</taxon>
    </lineage>
</organism>
<evidence type="ECO:0000256" key="1">
    <source>
        <dbReference type="ARBA" id="ARBA00022723"/>
    </source>
</evidence>
<keyword evidence="3" id="KW-0862">Zinc</keyword>
<evidence type="ECO:0000259" key="5">
    <source>
        <dbReference type="Pfam" id="PF02663"/>
    </source>
</evidence>
<dbReference type="RefSeq" id="WP_013404166.1">
    <property type="nucleotide sequence ID" value="NC_014652.1"/>
</dbReference>
<proteinExistence type="predicted"/>
<evidence type="ECO:0000313" key="6">
    <source>
        <dbReference type="EMBL" id="ADQ08025.1"/>
    </source>
</evidence>
<keyword evidence="7" id="KW-1185">Reference proteome</keyword>
<evidence type="ECO:0000259" key="4">
    <source>
        <dbReference type="Pfam" id="PF01258"/>
    </source>
</evidence>
<dbReference type="SUPFAM" id="SSF143555">
    <property type="entry name" value="FwdE-like"/>
    <property type="match status" value="1"/>
</dbReference>
<dbReference type="InterPro" id="IPR026328">
    <property type="entry name" value="FmdE"/>
</dbReference>
<dbReference type="GO" id="GO:0008270">
    <property type="term" value="F:zinc ion binding"/>
    <property type="evidence" value="ECO:0007669"/>
    <property type="project" value="UniProtKB-KW"/>
</dbReference>
<dbReference type="PANTHER" id="PTHR39418:SF1">
    <property type="entry name" value="DEHYDROGENASE"/>
    <property type="match status" value="1"/>
</dbReference>
<dbReference type="Gene3D" id="3.30.1330.130">
    <property type="match status" value="1"/>
</dbReference>
<dbReference type="InterPro" id="IPR000962">
    <property type="entry name" value="Znf_DskA_TraR"/>
</dbReference>
<protein>
    <submittedName>
        <fullName evidence="6">Formylmethanofuran dehydrogenase subunit E region</fullName>
    </submittedName>
</protein>
<reference key="1">
    <citation type="submission" date="2010-09" db="EMBL/GenBank/DDBJ databases">
        <title>Complete sequence of Caldicellulosiruptor hydrothermalis 108.</title>
        <authorList>
            <consortium name="US DOE Joint Genome Institute"/>
            <person name="Lucas S."/>
            <person name="Copeland A."/>
            <person name="Lapidus A."/>
            <person name="Cheng J.-F."/>
            <person name="Bruce D."/>
            <person name="Goodwin L."/>
            <person name="Pitluck S."/>
            <person name="Davenport K."/>
            <person name="Detter J.C."/>
            <person name="Han C."/>
            <person name="Tapia R."/>
            <person name="Land M."/>
            <person name="Hauser L."/>
            <person name="Chang Y.-J."/>
            <person name="Jeffries C."/>
            <person name="Kyrpides N."/>
            <person name="Ivanova N."/>
            <person name="Mikhailova N."/>
            <person name="Blumer-Schuette S.E."/>
            <person name="Kelly R.M."/>
            <person name="Woyke T."/>
        </authorList>
    </citation>
    <scope>NUCLEOTIDE SEQUENCE</scope>
    <source>
        <strain>108</strain>
    </source>
</reference>
<keyword evidence="1" id="KW-0479">Metal-binding</keyword>
<dbReference type="InterPro" id="IPR003814">
    <property type="entry name" value="FmdEsu_dom"/>
</dbReference>
<feature type="domain" description="Formylmethanofuran dehydrogenase subunit E" evidence="5">
    <location>
        <begin position="19"/>
        <end position="111"/>
    </location>
</feature>
<dbReference type="eggNOG" id="COG2191">
    <property type="taxonomic scope" value="Bacteria"/>
</dbReference>